<gene>
    <name evidence="1" type="ORF">HPB47_010239</name>
</gene>
<reference evidence="1 2" key="1">
    <citation type="journal article" date="2020" name="Cell">
        <title>Large-Scale Comparative Analyses of Tick Genomes Elucidate Their Genetic Diversity and Vector Capacities.</title>
        <authorList>
            <consortium name="Tick Genome and Microbiome Consortium (TIGMIC)"/>
            <person name="Jia N."/>
            <person name="Wang J."/>
            <person name="Shi W."/>
            <person name="Du L."/>
            <person name="Sun Y."/>
            <person name="Zhan W."/>
            <person name="Jiang J.F."/>
            <person name="Wang Q."/>
            <person name="Zhang B."/>
            <person name="Ji P."/>
            <person name="Bell-Sakyi L."/>
            <person name="Cui X.M."/>
            <person name="Yuan T.T."/>
            <person name="Jiang B.G."/>
            <person name="Yang W.F."/>
            <person name="Lam T.T."/>
            <person name="Chang Q.C."/>
            <person name="Ding S.J."/>
            <person name="Wang X.J."/>
            <person name="Zhu J.G."/>
            <person name="Ruan X.D."/>
            <person name="Zhao L."/>
            <person name="Wei J.T."/>
            <person name="Ye R.Z."/>
            <person name="Que T.C."/>
            <person name="Du C.H."/>
            <person name="Zhou Y.H."/>
            <person name="Cheng J.X."/>
            <person name="Dai P.F."/>
            <person name="Guo W.B."/>
            <person name="Han X.H."/>
            <person name="Huang E.J."/>
            <person name="Li L.F."/>
            <person name="Wei W."/>
            <person name="Gao Y.C."/>
            <person name="Liu J.Z."/>
            <person name="Shao H.Z."/>
            <person name="Wang X."/>
            <person name="Wang C.C."/>
            <person name="Yang T.C."/>
            <person name="Huo Q.B."/>
            <person name="Li W."/>
            <person name="Chen H.Y."/>
            <person name="Chen S.E."/>
            <person name="Zhou L.G."/>
            <person name="Ni X.B."/>
            <person name="Tian J.H."/>
            <person name="Sheng Y."/>
            <person name="Liu T."/>
            <person name="Pan Y.S."/>
            <person name="Xia L.Y."/>
            <person name="Li J."/>
            <person name="Zhao F."/>
            <person name="Cao W.C."/>
        </authorList>
    </citation>
    <scope>NUCLEOTIDE SEQUENCE [LARGE SCALE GENOMIC DNA]</scope>
    <source>
        <strain evidence="1">Iper-2018</strain>
    </source>
</reference>
<keyword evidence="2" id="KW-1185">Reference proteome</keyword>
<protein>
    <submittedName>
        <fullName evidence="1">Uncharacterized protein</fullName>
    </submittedName>
</protein>
<dbReference type="Proteomes" id="UP000805193">
    <property type="component" value="Unassembled WGS sequence"/>
</dbReference>
<sequence>MMNPKQFWTWLTYTRSSSPPPTEGYIHENRLQKAAGYLSLPCTESSTRPCHVLIQPYVWNQLLFMGDMELGEVVTGSLELRQAVPPRRLWHPDQTRHSQEMAWLLREHRCIKTLRLVHDIDPAFRDLLHCALLVNQGLKKLVLGGSDNEQSEFAAETVLSLVGAITELEELELYCCIDDPAVVQQLGNTLQKISTLTSVKMLGVSVNPANVECMLQGLKSNRNIAVISVQDFFLRPGTALVEFAAFSRNLRVLALRCTTSTDVGDLENLFEALSSNHHLEELRLEDFTLEGRMLEALTKLAAKRGTLKGLEVKCNKDDGTISGASLAKLVGHDTALHEVVLLGGKIDCLASFGEALGVNTTMTRLSLRLVDVKADELELFLNTLACNKSLQVTLRDVSEELLSTLYQLRLEAGLKDRVTLHTEFKDPFKFASALKKCTKLPLTKYEPCRTRRDPRSDALYEPASYYHLTQLSIKLETQIDDKSAADLALFLSFTRTLTTVELHFPTAVASTRAILGGLSRNTSISVLRISQWTFKAAEVKGLWYMVGRSKTLNNLHITDMKCAGVPTPTVIPRYLFNNHCLISAIIYANFEGNTALFALRLLKVLWRNRLLLRLAEQFVMGARGKCFSEAFKKVVGSPALVARVQRAAGESREQAMERVMESKHIPV</sequence>
<evidence type="ECO:0000313" key="2">
    <source>
        <dbReference type="Proteomes" id="UP000805193"/>
    </source>
</evidence>
<dbReference type="EMBL" id="JABSTQ010011333">
    <property type="protein sequence ID" value="KAG0412647.1"/>
    <property type="molecule type" value="Genomic_DNA"/>
</dbReference>
<name>A0AC60NZY4_IXOPE</name>
<comment type="caution">
    <text evidence="1">The sequence shown here is derived from an EMBL/GenBank/DDBJ whole genome shotgun (WGS) entry which is preliminary data.</text>
</comment>
<proteinExistence type="predicted"/>
<organism evidence="1 2">
    <name type="scientific">Ixodes persulcatus</name>
    <name type="common">Taiga tick</name>
    <dbReference type="NCBI Taxonomy" id="34615"/>
    <lineage>
        <taxon>Eukaryota</taxon>
        <taxon>Metazoa</taxon>
        <taxon>Ecdysozoa</taxon>
        <taxon>Arthropoda</taxon>
        <taxon>Chelicerata</taxon>
        <taxon>Arachnida</taxon>
        <taxon>Acari</taxon>
        <taxon>Parasitiformes</taxon>
        <taxon>Ixodida</taxon>
        <taxon>Ixodoidea</taxon>
        <taxon>Ixodidae</taxon>
        <taxon>Ixodinae</taxon>
        <taxon>Ixodes</taxon>
    </lineage>
</organism>
<accession>A0AC60NZY4</accession>
<evidence type="ECO:0000313" key="1">
    <source>
        <dbReference type="EMBL" id="KAG0412647.1"/>
    </source>
</evidence>